<evidence type="ECO:0000259" key="22">
    <source>
        <dbReference type="PROSITE" id="PS51193"/>
    </source>
</evidence>
<evidence type="ECO:0000256" key="8">
    <source>
        <dbReference type="ARBA" id="ARBA00022801"/>
    </source>
</evidence>
<dbReference type="GO" id="GO:0051536">
    <property type="term" value="F:iron-sulfur cluster binding"/>
    <property type="evidence" value="ECO:0007669"/>
    <property type="project" value="UniProtKB-KW"/>
</dbReference>
<comment type="cofactor">
    <cofactor evidence="1">
        <name>[4Fe-4S] cluster</name>
        <dbReference type="ChEBI" id="CHEBI:49883"/>
    </cofactor>
</comment>
<evidence type="ECO:0000256" key="9">
    <source>
        <dbReference type="ARBA" id="ARBA00022806"/>
    </source>
</evidence>
<evidence type="ECO:0000256" key="18">
    <source>
        <dbReference type="ARBA" id="ARBA00044998"/>
    </source>
</evidence>
<keyword evidence="9" id="KW-0347">Helicase</keyword>
<keyword evidence="13" id="KW-0413">Isomerase</keyword>
<evidence type="ECO:0000256" key="6">
    <source>
        <dbReference type="ARBA" id="ARBA00022723"/>
    </source>
</evidence>
<evidence type="ECO:0000256" key="3">
    <source>
        <dbReference type="ARBA" id="ARBA00008435"/>
    </source>
</evidence>
<comment type="similarity">
    <text evidence="3">Belongs to the DEAD box helicase family. DEAH subfamily. DDX11/CHL1 sub-subfamily.</text>
</comment>
<keyword evidence="15" id="KW-0131">Cell cycle</keyword>
<sequence length="749" mass="82969">MRTVFSAIEDRKIAIVESPTGTGKTLTLLTATLSWLSAHRRRLDEAAEADLRARFAAEDPDDPPWIIENAVKRHMEELRHAAAERAVRLAAVRERERRRDPGFQAKRARPSAKEKEVKEIDFLPEDAEPVDGLNLSAEVRALMAQLDKPSTQEEVEEDVPKVYFASRTHSQLRQLTAELLKTSFVVDTPDRVSAVPLASRRQMCINDKVRAMGGEDKINEACLDMQKSGAQRCPHLPRKDDEGPLLDARDSVLATVRDIEDLVTEGKRAGVCPYYATRRATKAAQLVTLPYNLLLQKNAREALGIDLTDQIVIIDEAHNLIDTVLGIYSASLPASHINSAASQLTQYLHRFRTRLKPRHSLMIQQTLTVLRGLVGVCSAFEKGKESSEMMDVNALMGRIGRSADAVNLLELVGYLKESKLARKVSGFAESLDEKEGKRSTAARHASIAAFRGVEALLLSLTDARDDGRVILSKEEGLMLKYVLLNPAERFAEVVSSARSVVLAGGTMEPLADFFAQLFPSVPRDRFATLSCAHVIPKTNLLTQVVTRGPRKLDLEFTFTKRRDPALLAELGAVVQSTIGLVPDGVVVFLPSYAFLDALKAAWTELFPKLDQRKQIFYEPKTSSEVETVLREYAQAIEAPKVNDAGRPRSGALLFAVVGGKLSEGINFSDRLGRCVIMVGLPFANAGSVELQERMRYVERLPGAGKDAAREMYENLCMRAVNQSIGRAIRHANDYAVILLVDSRYARPRL</sequence>
<proteinExistence type="inferred from homology"/>
<gene>
    <name evidence="23" type="primary">CHL1</name>
    <name evidence="23" type="ORF">CcaverHIS019_0207370</name>
</gene>
<dbReference type="PROSITE" id="PS51193">
    <property type="entry name" value="HELICASE_ATP_BIND_2"/>
    <property type="match status" value="1"/>
</dbReference>
<dbReference type="InterPro" id="IPR010614">
    <property type="entry name" value="RAD3-like_helicase_DEAD"/>
</dbReference>
<dbReference type="SUPFAM" id="SSF52540">
    <property type="entry name" value="P-loop containing nucleoside triphosphate hydrolases"/>
    <property type="match status" value="1"/>
</dbReference>
<comment type="function">
    <text evidence="20">ATP-dependent DNA helicase important for chromosome transmission and normal cell cycle progression in G(2)/M. May have a role in changing DNA topology to allow the loading of proteins involved in maintaining sister chromatid cohesion in the vicinity of the centromeres. Has a specific role in chromosome segregation during meiosis II.</text>
</comment>
<dbReference type="FunFam" id="3.40.50.300:FF:001372">
    <property type="entry name" value="ATP-dependent DNA helicase chl1"/>
    <property type="match status" value="1"/>
</dbReference>
<evidence type="ECO:0000256" key="21">
    <source>
        <dbReference type="ARBA" id="ARBA00048954"/>
    </source>
</evidence>
<dbReference type="NCBIfam" id="TIGR00604">
    <property type="entry name" value="rad3"/>
    <property type="match status" value="1"/>
</dbReference>
<keyword evidence="11" id="KW-0408">Iron</keyword>
<dbReference type="KEGG" id="ccac:CcaHIS019_0207370"/>
<evidence type="ECO:0000256" key="5">
    <source>
        <dbReference type="ARBA" id="ARBA00017386"/>
    </source>
</evidence>
<dbReference type="PANTHER" id="PTHR11472">
    <property type="entry name" value="DNA REPAIR DEAD HELICASE RAD3/XP-D SUBFAMILY MEMBER"/>
    <property type="match status" value="1"/>
</dbReference>
<keyword evidence="6" id="KW-0479">Metal-binding</keyword>
<keyword evidence="14" id="KW-0539">Nucleus</keyword>
<dbReference type="InterPro" id="IPR006555">
    <property type="entry name" value="ATP-dep_Helicase_C"/>
</dbReference>
<dbReference type="PANTHER" id="PTHR11472:SF41">
    <property type="entry name" value="ATP-DEPENDENT DNA HELICASE DDX11-RELATED"/>
    <property type="match status" value="1"/>
</dbReference>
<name>A0AA48L1C0_9TREE</name>
<evidence type="ECO:0000256" key="13">
    <source>
        <dbReference type="ARBA" id="ARBA00023235"/>
    </source>
</evidence>
<evidence type="ECO:0000256" key="17">
    <source>
        <dbReference type="ARBA" id="ARBA00044969"/>
    </source>
</evidence>
<dbReference type="GO" id="GO:0005524">
    <property type="term" value="F:ATP binding"/>
    <property type="evidence" value="ECO:0007669"/>
    <property type="project" value="UniProtKB-KW"/>
</dbReference>
<evidence type="ECO:0000256" key="20">
    <source>
        <dbReference type="ARBA" id="ARBA00045702"/>
    </source>
</evidence>
<dbReference type="InterPro" id="IPR027417">
    <property type="entry name" value="P-loop_NTPase"/>
</dbReference>
<comment type="catalytic activity">
    <reaction evidence="21">
        <text>ATP + H2O = ADP + phosphate + H(+)</text>
        <dbReference type="Rhea" id="RHEA:13065"/>
        <dbReference type="ChEBI" id="CHEBI:15377"/>
        <dbReference type="ChEBI" id="CHEBI:15378"/>
        <dbReference type="ChEBI" id="CHEBI:30616"/>
        <dbReference type="ChEBI" id="CHEBI:43474"/>
        <dbReference type="ChEBI" id="CHEBI:456216"/>
        <dbReference type="EC" id="5.6.2.3"/>
    </reaction>
</comment>
<dbReference type="EMBL" id="AP028213">
    <property type="protein sequence ID" value="BEI89375.1"/>
    <property type="molecule type" value="Genomic_DNA"/>
</dbReference>
<dbReference type="Pfam" id="PF13307">
    <property type="entry name" value="Helicase_C_2"/>
    <property type="match status" value="1"/>
</dbReference>
<dbReference type="InterPro" id="IPR006554">
    <property type="entry name" value="Helicase-like_DEXD_c2"/>
</dbReference>
<dbReference type="SMART" id="SM00488">
    <property type="entry name" value="DEXDc2"/>
    <property type="match status" value="1"/>
</dbReference>
<dbReference type="GeneID" id="85493246"/>
<dbReference type="Gene3D" id="3.40.50.300">
    <property type="entry name" value="P-loop containing nucleotide triphosphate hydrolases"/>
    <property type="match status" value="3"/>
</dbReference>
<reference evidence="23" key="1">
    <citation type="journal article" date="2023" name="BMC Genomics">
        <title>Chromosome-level genome assemblies of Cutaneotrichosporon spp. (Trichosporonales, Basidiomycota) reveal imbalanced evolution between nucleotide sequences and chromosome synteny.</title>
        <authorList>
            <person name="Kobayashi Y."/>
            <person name="Kayamori A."/>
            <person name="Aoki K."/>
            <person name="Shiwa Y."/>
            <person name="Matsutani M."/>
            <person name="Fujita N."/>
            <person name="Sugita T."/>
            <person name="Iwasaki W."/>
            <person name="Tanaka N."/>
            <person name="Takashima M."/>
        </authorList>
    </citation>
    <scope>NUCLEOTIDE SEQUENCE</scope>
    <source>
        <strain evidence="23">HIS019</strain>
    </source>
</reference>
<dbReference type="GO" id="GO:0034085">
    <property type="term" value="P:establishment of sister chromatid cohesion"/>
    <property type="evidence" value="ECO:0007669"/>
    <property type="project" value="TreeGrafter"/>
</dbReference>
<dbReference type="CDD" id="cd18788">
    <property type="entry name" value="SF2_C_XPD"/>
    <property type="match status" value="1"/>
</dbReference>
<evidence type="ECO:0000256" key="19">
    <source>
        <dbReference type="ARBA" id="ARBA00045008"/>
    </source>
</evidence>
<evidence type="ECO:0000256" key="10">
    <source>
        <dbReference type="ARBA" id="ARBA00022840"/>
    </source>
</evidence>
<comment type="subcellular location">
    <subcellularLocation>
        <location evidence="2">Nucleus</location>
    </subcellularLocation>
</comment>
<keyword evidence="10" id="KW-0067">ATP-binding</keyword>
<dbReference type="InterPro" id="IPR014013">
    <property type="entry name" value="Helic_SF1/SF2_ATP-bd_DinG/Rad3"/>
</dbReference>
<evidence type="ECO:0000256" key="2">
    <source>
        <dbReference type="ARBA" id="ARBA00004123"/>
    </source>
</evidence>
<dbReference type="Pfam" id="PF06733">
    <property type="entry name" value="DEAD_2"/>
    <property type="match status" value="1"/>
</dbReference>
<keyword evidence="7" id="KW-0547">Nucleotide-binding</keyword>
<keyword evidence="12" id="KW-0411">Iron-sulfur</keyword>
<keyword evidence="24" id="KW-1185">Reference proteome</keyword>
<evidence type="ECO:0000256" key="11">
    <source>
        <dbReference type="ARBA" id="ARBA00023004"/>
    </source>
</evidence>
<protein>
    <recommendedName>
        <fullName evidence="5">ATP-dependent DNA helicase CHL1</fullName>
        <ecNumber evidence="17">5.6.2.3</ecNumber>
    </recommendedName>
    <alternativeName>
        <fullName evidence="4">ATP-dependent DNA helicase chl1</fullName>
    </alternativeName>
    <alternativeName>
        <fullName evidence="16">Chromosome loss protein 1</fullName>
    </alternativeName>
    <alternativeName>
        <fullName evidence="18 19">DNA 5'-3' helicase CHL1</fullName>
    </alternativeName>
</protein>
<dbReference type="GO" id="GO:0003677">
    <property type="term" value="F:DNA binding"/>
    <property type="evidence" value="ECO:0007669"/>
    <property type="project" value="InterPro"/>
</dbReference>
<dbReference type="InterPro" id="IPR045028">
    <property type="entry name" value="DinG/Rad3-like"/>
</dbReference>
<dbReference type="InterPro" id="IPR013020">
    <property type="entry name" value="Rad3/Chl1-like"/>
</dbReference>
<dbReference type="GO" id="GO:0043139">
    <property type="term" value="F:5'-3' DNA helicase activity"/>
    <property type="evidence" value="ECO:0007669"/>
    <property type="project" value="UniProtKB-EC"/>
</dbReference>
<dbReference type="SMART" id="SM00491">
    <property type="entry name" value="HELICc2"/>
    <property type="match status" value="1"/>
</dbReference>
<evidence type="ECO:0000256" key="1">
    <source>
        <dbReference type="ARBA" id="ARBA00001966"/>
    </source>
</evidence>
<dbReference type="GO" id="GO:0006139">
    <property type="term" value="P:nucleobase-containing compound metabolic process"/>
    <property type="evidence" value="ECO:0007669"/>
    <property type="project" value="InterPro"/>
</dbReference>
<dbReference type="AlphaFoldDB" id="A0AA48L1C0"/>
<dbReference type="EC" id="5.6.2.3" evidence="17"/>
<organism evidence="23 24">
    <name type="scientific">Cutaneotrichosporon cavernicola</name>
    <dbReference type="NCBI Taxonomy" id="279322"/>
    <lineage>
        <taxon>Eukaryota</taxon>
        <taxon>Fungi</taxon>
        <taxon>Dikarya</taxon>
        <taxon>Basidiomycota</taxon>
        <taxon>Agaricomycotina</taxon>
        <taxon>Tremellomycetes</taxon>
        <taxon>Trichosporonales</taxon>
        <taxon>Trichosporonaceae</taxon>
        <taxon>Cutaneotrichosporon</taxon>
    </lineage>
</organism>
<dbReference type="GO" id="GO:0016818">
    <property type="term" value="F:hydrolase activity, acting on acid anhydrides, in phosphorus-containing anhydrides"/>
    <property type="evidence" value="ECO:0007669"/>
    <property type="project" value="InterPro"/>
</dbReference>
<evidence type="ECO:0000256" key="15">
    <source>
        <dbReference type="ARBA" id="ARBA00023306"/>
    </source>
</evidence>
<evidence type="ECO:0000256" key="4">
    <source>
        <dbReference type="ARBA" id="ARBA00016387"/>
    </source>
</evidence>
<keyword evidence="8" id="KW-0378">Hydrolase</keyword>
<accession>A0AA48L1C0</accession>
<evidence type="ECO:0000256" key="14">
    <source>
        <dbReference type="ARBA" id="ARBA00023242"/>
    </source>
</evidence>
<dbReference type="GO" id="GO:0005634">
    <property type="term" value="C:nucleus"/>
    <property type="evidence" value="ECO:0007669"/>
    <property type="project" value="UniProtKB-SubCell"/>
</dbReference>
<feature type="domain" description="Helicase ATP-binding" evidence="22">
    <location>
        <begin position="1"/>
        <end position="367"/>
    </location>
</feature>
<evidence type="ECO:0000313" key="24">
    <source>
        <dbReference type="Proteomes" id="UP001233271"/>
    </source>
</evidence>
<dbReference type="Proteomes" id="UP001233271">
    <property type="component" value="Chromosome 2"/>
</dbReference>
<dbReference type="GO" id="GO:0046872">
    <property type="term" value="F:metal ion binding"/>
    <property type="evidence" value="ECO:0007669"/>
    <property type="project" value="UniProtKB-KW"/>
</dbReference>
<evidence type="ECO:0000256" key="7">
    <source>
        <dbReference type="ARBA" id="ARBA00022741"/>
    </source>
</evidence>
<dbReference type="RefSeq" id="XP_060454641.1">
    <property type="nucleotide sequence ID" value="XM_060597782.1"/>
</dbReference>
<evidence type="ECO:0000313" key="23">
    <source>
        <dbReference type="EMBL" id="BEI89375.1"/>
    </source>
</evidence>
<evidence type="ECO:0000256" key="16">
    <source>
        <dbReference type="ARBA" id="ARBA00029709"/>
    </source>
</evidence>
<evidence type="ECO:0000256" key="12">
    <source>
        <dbReference type="ARBA" id="ARBA00023014"/>
    </source>
</evidence>